<dbReference type="PROSITE" id="PS51007">
    <property type="entry name" value="CYTC"/>
    <property type="match status" value="1"/>
</dbReference>
<dbReference type="AlphaFoldDB" id="A0A6G7CQE3"/>
<protein>
    <submittedName>
        <fullName evidence="7">Cytochrome c</fullName>
    </submittedName>
</protein>
<evidence type="ECO:0000256" key="1">
    <source>
        <dbReference type="ARBA" id="ARBA00022617"/>
    </source>
</evidence>
<dbReference type="GO" id="GO:0009055">
    <property type="term" value="F:electron transfer activity"/>
    <property type="evidence" value="ECO:0007669"/>
    <property type="project" value="InterPro"/>
</dbReference>
<reference evidence="7 8" key="1">
    <citation type="submission" date="2020-02" db="EMBL/GenBank/DDBJ databases">
        <title>A complete genome of a marine bacterium Vibrio sp. ZWAL4003 isolated from the mangrove sediment with the ability to degrade polysaccharides.</title>
        <authorList>
            <person name="Wu J."/>
            <person name="Qu W."/>
            <person name="Zeng R."/>
        </authorList>
    </citation>
    <scope>NUCLEOTIDE SEQUENCE [LARGE SCALE GENOMIC DNA]</scope>
    <source>
        <strain evidence="7 8">ZWAL4003</strain>
    </source>
</reference>
<feature type="chain" id="PRO_5026110884" evidence="5">
    <location>
        <begin position="24"/>
        <end position="191"/>
    </location>
</feature>
<dbReference type="EMBL" id="CP049332">
    <property type="protein sequence ID" value="QIH44310.1"/>
    <property type="molecule type" value="Genomic_DNA"/>
</dbReference>
<proteinExistence type="predicted"/>
<keyword evidence="2 4" id="KW-0479">Metal-binding</keyword>
<gene>
    <name evidence="7" type="ORF">G5S32_20400</name>
</gene>
<evidence type="ECO:0000256" key="2">
    <source>
        <dbReference type="ARBA" id="ARBA00022723"/>
    </source>
</evidence>
<evidence type="ECO:0000256" key="4">
    <source>
        <dbReference type="PROSITE-ProRule" id="PRU00433"/>
    </source>
</evidence>
<evidence type="ECO:0000256" key="5">
    <source>
        <dbReference type="SAM" id="SignalP"/>
    </source>
</evidence>
<organism evidence="7 8">
    <name type="scientific">Vibrio ziniensis</name>
    <dbReference type="NCBI Taxonomy" id="2711221"/>
    <lineage>
        <taxon>Bacteria</taxon>
        <taxon>Pseudomonadati</taxon>
        <taxon>Pseudomonadota</taxon>
        <taxon>Gammaproteobacteria</taxon>
        <taxon>Vibrionales</taxon>
        <taxon>Vibrionaceae</taxon>
        <taxon>Vibrio</taxon>
    </lineage>
</organism>
<dbReference type="GO" id="GO:0046872">
    <property type="term" value="F:metal ion binding"/>
    <property type="evidence" value="ECO:0007669"/>
    <property type="project" value="UniProtKB-KW"/>
</dbReference>
<evidence type="ECO:0000256" key="3">
    <source>
        <dbReference type="ARBA" id="ARBA00023004"/>
    </source>
</evidence>
<evidence type="ECO:0000313" key="7">
    <source>
        <dbReference type="EMBL" id="QIH44310.1"/>
    </source>
</evidence>
<keyword evidence="3 4" id="KW-0408">Iron</keyword>
<feature type="signal peptide" evidence="5">
    <location>
        <begin position="1"/>
        <end position="23"/>
    </location>
</feature>
<dbReference type="Gene3D" id="1.10.760.10">
    <property type="entry name" value="Cytochrome c-like domain"/>
    <property type="match status" value="1"/>
</dbReference>
<dbReference type="GO" id="GO:0020037">
    <property type="term" value="F:heme binding"/>
    <property type="evidence" value="ECO:0007669"/>
    <property type="project" value="InterPro"/>
</dbReference>
<keyword evidence="5" id="KW-0732">Signal</keyword>
<dbReference type="InterPro" id="IPR009056">
    <property type="entry name" value="Cyt_c-like_dom"/>
</dbReference>
<evidence type="ECO:0000259" key="6">
    <source>
        <dbReference type="PROSITE" id="PS51007"/>
    </source>
</evidence>
<dbReference type="RefSeq" id="WP_165313970.1">
    <property type="nucleotide sequence ID" value="NZ_CP049332.1"/>
</dbReference>
<dbReference type="SUPFAM" id="SSF46626">
    <property type="entry name" value="Cytochrome c"/>
    <property type="match status" value="1"/>
</dbReference>
<name>A0A6G7CQE3_9VIBR</name>
<keyword evidence="8" id="KW-1185">Reference proteome</keyword>
<dbReference type="KEGG" id="vzi:G5S32_20400"/>
<dbReference type="Proteomes" id="UP000503003">
    <property type="component" value="Chromosome 2"/>
</dbReference>
<accession>A0A6G7CQE3</accession>
<evidence type="ECO:0000313" key="8">
    <source>
        <dbReference type="Proteomes" id="UP000503003"/>
    </source>
</evidence>
<dbReference type="InterPro" id="IPR036909">
    <property type="entry name" value="Cyt_c-like_dom_sf"/>
</dbReference>
<keyword evidence="1 4" id="KW-0349">Heme</keyword>
<feature type="domain" description="Cytochrome c" evidence="6">
    <location>
        <begin position="31"/>
        <end position="107"/>
    </location>
</feature>
<sequence length="191" mass="20588">MKIANKMLIGTLLSLVSAVSVSAVSETTTSPNINAGEQLFRTAGGYGCIACHGLYANGAGNVGGNIRGKTLDDINHSLANEPTMQLLSSALSNMDRLNLAVYLEALGKISLVEWTIEDKATSSTITIESDTPAQLVIFNKLFEPVELTLPQLTPEQTVQLNPYETKAVDWIPSKGVYTLNYNQSQLTIEIK</sequence>